<dbReference type="CDD" id="cd06267">
    <property type="entry name" value="PBP1_LacI_sugar_binding-like"/>
    <property type="match status" value="1"/>
</dbReference>
<dbReference type="Pfam" id="PF00356">
    <property type="entry name" value="LacI"/>
    <property type="match status" value="1"/>
</dbReference>
<dbReference type="OrthoDB" id="3258243at2"/>
<dbReference type="CDD" id="cd01392">
    <property type="entry name" value="HTH_LacI"/>
    <property type="match status" value="1"/>
</dbReference>
<dbReference type="SUPFAM" id="SSF47413">
    <property type="entry name" value="lambda repressor-like DNA-binding domains"/>
    <property type="match status" value="1"/>
</dbReference>
<evidence type="ECO:0000313" key="6">
    <source>
        <dbReference type="Proteomes" id="UP000076794"/>
    </source>
</evidence>
<dbReference type="GO" id="GO:0000976">
    <property type="term" value="F:transcription cis-regulatory region binding"/>
    <property type="evidence" value="ECO:0007669"/>
    <property type="project" value="TreeGrafter"/>
</dbReference>
<dbReference type="KEGG" id="ido:I598_3114"/>
<dbReference type="SUPFAM" id="SSF53822">
    <property type="entry name" value="Periplasmic binding protein-like I"/>
    <property type="match status" value="1"/>
</dbReference>
<evidence type="ECO:0000313" key="5">
    <source>
        <dbReference type="EMBL" id="ANC32629.1"/>
    </source>
</evidence>
<name>A0A168FWM7_9MICO</name>
<dbReference type="InterPro" id="IPR000843">
    <property type="entry name" value="HTH_LacI"/>
</dbReference>
<dbReference type="SMART" id="SM00354">
    <property type="entry name" value="HTH_LACI"/>
    <property type="match status" value="1"/>
</dbReference>
<sequence>MPRATGGPTIDEVAAAAGVSRASVSRVMNGHDTVSPDVVRRVREAAERLEYRPSRLARSLSLGRTNTVALVVPDLGNPLFQKILRGAMSAAAGYDYRVLVAETVEAALDESAVALEARQRCDALILAAPRGTEKALRELLPQVEPVVLINRHLPGAGVPTVRVDHASGVRGMVDHLVALGHRDLVYAAGPPSSASDAERRATLAEARERFPGLRVSTVPVGSTVDEGYRCADAVLATGATGVVAYNDLVALGLLARLGETGVAVPGDISVTGFDDVELSRYAAPPLTTAAVPQAELGRRAWQLLHDRMTRGAGAPPLGVDADGDVVTPAITLRGSTGQVPPNRRLAVSSTNRAGRAITSPAAVRPLWSAADDGWVLDAGDGSVLARCSRGTDLPGVHSPRPYLHPVHSLQGVPMTVVSPVDHRHHYGVSTAVADVDGTTHWGGRTFVRDQGSTLLANHGRQQVAGASVQDAGATLRQDVHWLDEHGEQQLTEKRLLTAVAMPEVDAWALRWDGVLHARGRDVTIGSPATNGRPGAGYGGLFWRLPSGADADAIDPEGNIGEAVHGSTAPWVAVRRRDGEAWTTLLLVQTAEKPDPWFARVGDYVGVGPALAWDEVRRVAAGTSLDVGVVAVVVDRRLGATDAADVAELATARLEAARAAV</sequence>
<dbReference type="InterPro" id="IPR010982">
    <property type="entry name" value="Lambda_DNA-bd_dom_sf"/>
</dbReference>
<evidence type="ECO:0000256" key="2">
    <source>
        <dbReference type="ARBA" id="ARBA00023125"/>
    </source>
</evidence>
<protein>
    <submittedName>
        <fullName evidence="5">HTH-type transcriptional regulator KdgR</fullName>
    </submittedName>
</protein>
<keyword evidence="1" id="KW-0805">Transcription regulation</keyword>
<feature type="domain" description="HTH lacI-type" evidence="4">
    <location>
        <begin position="8"/>
        <end position="62"/>
    </location>
</feature>
<evidence type="ECO:0000256" key="1">
    <source>
        <dbReference type="ARBA" id="ARBA00023015"/>
    </source>
</evidence>
<accession>A0A168FWM7</accession>
<proteinExistence type="predicted"/>
<dbReference type="PANTHER" id="PTHR30146">
    <property type="entry name" value="LACI-RELATED TRANSCRIPTIONAL REPRESSOR"/>
    <property type="match status" value="1"/>
</dbReference>
<dbReference type="Pfam" id="PF13377">
    <property type="entry name" value="Peripla_BP_3"/>
    <property type="match status" value="1"/>
</dbReference>
<dbReference type="EMBL" id="CP014209">
    <property type="protein sequence ID" value="ANC32629.1"/>
    <property type="molecule type" value="Genomic_DNA"/>
</dbReference>
<dbReference type="Proteomes" id="UP000076794">
    <property type="component" value="Chromosome"/>
</dbReference>
<organism evidence="5 6">
    <name type="scientific">Isoptericola dokdonensis DS-3</name>
    <dbReference type="NCBI Taxonomy" id="1300344"/>
    <lineage>
        <taxon>Bacteria</taxon>
        <taxon>Bacillati</taxon>
        <taxon>Actinomycetota</taxon>
        <taxon>Actinomycetes</taxon>
        <taxon>Micrococcales</taxon>
        <taxon>Promicromonosporaceae</taxon>
        <taxon>Isoptericola</taxon>
    </lineage>
</organism>
<dbReference type="AlphaFoldDB" id="A0A168FWM7"/>
<dbReference type="InterPro" id="IPR046335">
    <property type="entry name" value="LacI/GalR-like_sensor"/>
</dbReference>
<keyword evidence="2" id="KW-0238">DNA-binding</keyword>
<gene>
    <name evidence="5" type="primary">kdgR_3</name>
    <name evidence="5" type="ORF">I598_3114</name>
</gene>
<dbReference type="PROSITE" id="PS50932">
    <property type="entry name" value="HTH_LACI_2"/>
    <property type="match status" value="1"/>
</dbReference>
<dbReference type="GO" id="GO:0003700">
    <property type="term" value="F:DNA-binding transcription factor activity"/>
    <property type="evidence" value="ECO:0007669"/>
    <property type="project" value="TreeGrafter"/>
</dbReference>
<dbReference type="PATRIC" id="fig|1300344.3.peg.3133"/>
<evidence type="ECO:0000259" key="4">
    <source>
        <dbReference type="PROSITE" id="PS50932"/>
    </source>
</evidence>
<keyword evidence="6" id="KW-1185">Reference proteome</keyword>
<dbReference type="InterPro" id="IPR028082">
    <property type="entry name" value="Peripla_BP_I"/>
</dbReference>
<keyword evidence="3" id="KW-0804">Transcription</keyword>
<dbReference type="Gene3D" id="1.10.260.40">
    <property type="entry name" value="lambda repressor-like DNA-binding domains"/>
    <property type="match status" value="1"/>
</dbReference>
<reference evidence="5 6" key="1">
    <citation type="submission" date="2016-01" db="EMBL/GenBank/DDBJ databases">
        <title>Complete genome sequence of a soil Actinobacterium, Isoptericola dokdonensis DS-3.</title>
        <authorList>
            <person name="Kwon S.-K."/>
            <person name="Kim J.F."/>
        </authorList>
    </citation>
    <scope>NUCLEOTIDE SEQUENCE [LARGE SCALE GENOMIC DNA]</scope>
    <source>
        <strain evidence="5 6">DS-3</strain>
    </source>
</reference>
<dbReference type="RefSeq" id="WP_068203923.1">
    <property type="nucleotide sequence ID" value="NZ_CP014209.1"/>
</dbReference>
<dbReference type="Pfam" id="PF14100">
    <property type="entry name" value="DUF6807"/>
    <property type="match status" value="1"/>
</dbReference>
<dbReference type="PANTHER" id="PTHR30146:SF109">
    <property type="entry name" value="HTH-TYPE TRANSCRIPTIONAL REGULATOR GALS"/>
    <property type="match status" value="1"/>
</dbReference>
<dbReference type="Gene3D" id="3.40.50.2300">
    <property type="match status" value="2"/>
</dbReference>
<evidence type="ECO:0000256" key="3">
    <source>
        <dbReference type="ARBA" id="ARBA00023163"/>
    </source>
</evidence>
<dbReference type="PROSITE" id="PS00356">
    <property type="entry name" value="HTH_LACI_1"/>
    <property type="match status" value="1"/>
</dbReference>
<dbReference type="InterPro" id="IPR029475">
    <property type="entry name" value="DUF6807"/>
</dbReference>
<dbReference type="STRING" id="1300344.I598_3114"/>